<dbReference type="Gene3D" id="1.10.10.10">
    <property type="entry name" value="Winged helix-like DNA-binding domain superfamily/Winged helix DNA-binding domain"/>
    <property type="match status" value="1"/>
</dbReference>
<evidence type="ECO:0000256" key="1">
    <source>
        <dbReference type="ARBA" id="ARBA00009437"/>
    </source>
</evidence>
<dbReference type="PATRIC" id="fig|1304275.5.peg.1488"/>
<feature type="domain" description="HTH lysR-type" evidence="5">
    <location>
        <begin position="11"/>
        <end position="68"/>
    </location>
</feature>
<dbReference type="Pfam" id="PF03466">
    <property type="entry name" value="LysR_substrate"/>
    <property type="match status" value="1"/>
</dbReference>
<keyword evidence="3" id="KW-0238">DNA-binding</keyword>
<organism evidence="6 7">
    <name type="scientific">Salinisphaera hydrothermalis (strain C41B8)</name>
    <dbReference type="NCBI Taxonomy" id="1304275"/>
    <lineage>
        <taxon>Bacteria</taxon>
        <taxon>Pseudomonadati</taxon>
        <taxon>Pseudomonadota</taxon>
        <taxon>Gammaproteobacteria</taxon>
        <taxon>Salinisphaerales</taxon>
        <taxon>Salinisphaeraceae</taxon>
        <taxon>Salinisphaera</taxon>
    </lineage>
</organism>
<dbReference type="eggNOG" id="COG0583">
    <property type="taxonomic scope" value="Bacteria"/>
</dbReference>
<evidence type="ECO:0000313" key="7">
    <source>
        <dbReference type="Proteomes" id="UP000028302"/>
    </source>
</evidence>
<dbReference type="STRING" id="1304275.C41B8_07282"/>
<sequence length="299" mass="32091">MPNHGEMPVRFTLRQLDIFAAVMRTGQVRAAADTLHLSQAAVSQALQELAEALDTRLFERRGRAIVATRAAHRLLALSNEPRAELEALGARLRGDADHELTGPVHIAASSTIARYLLPAPLARLLRDHPALRPTLSSSNSATVEACVAAGEADLGFIEGPAQRPDIRAALWRTDWLEIIGPPRAPARLDPAAIRDWSWVMREAGSGTRVVFEQSLALAGLERPTAVLVVDDSDAQVRAVAAGAGLACVSRAAAERAAAAGEVRFVALGAHVFARPLWSIQRHDATPTPLIERLVRALTE</sequence>
<dbReference type="SUPFAM" id="SSF46785">
    <property type="entry name" value="Winged helix' DNA-binding domain"/>
    <property type="match status" value="1"/>
</dbReference>
<dbReference type="PROSITE" id="PS50931">
    <property type="entry name" value="HTH_LYSR"/>
    <property type="match status" value="1"/>
</dbReference>
<reference evidence="6 7" key="1">
    <citation type="submission" date="2013-03" db="EMBL/GenBank/DDBJ databases">
        <title>Salinisphaera hydrothermalis C41B8 Genome Sequencing.</title>
        <authorList>
            <person name="Li C."/>
            <person name="Lai Q."/>
            <person name="Shao Z."/>
        </authorList>
    </citation>
    <scope>NUCLEOTIDE SEQUENCE [LARGE SCALE GENOMIC DNA]</scope>
    <source>
        <strain evidence="6 7">C41B8</strain>
    </source>
</reference>
<dbReference type="EMBL" id="APNK01000007">
    <property type="protein sequence ID" value="KEZ78079.1"/>
    <property type="molecule type" value="Genomic_DNA"/>
</dbReference>
<evidence type="ECO:0000256" key="4">
    <source>
        <dbReference type="ARBA" id="ARBA00023163"/>
    </source>
</evidence>
<keyword evidence="7" id="KW-1185">Reference proteome</keyword>
<gene>
    <name evidence="6" type="ORF">C41B8_07282</name>
</gene>
<dbReference type="InterPro" id="IPR036390">
    <property type="entry name" value="WH_DNA-bd_sf"/>
</dbReference>
<proteinExistence type="inferred from homology"/>
<dbReference type="PRINTS" id="PR00039">
    <property type="entry name" value="HTHLYSR"/>
</dbReference>
<dbReference type="Pfam" id="PF00126">
    <property type="entry name" value="HTH_1"/>
    <property type="match status" value="1"/>
</dbReference>
<comment type="caution">
    <text evidence="6">The sequence shown here is derived from an EMBL/GenBank/DDBJ whole genome shotgun (WGS) entry which is preliminary data.</text>
</comment>
<evidence type="ECO:0000313" key="6">
    <source>
        <dbReference type="EMBL" id="KEZ78079.1"/>
    </source>
</evidence>
<name>A0A084IMZ5_SALHC</name>
<evidence type="ECO:0000256" key="2">
    <source>
        <dbReference type="ARBA" id="ARBA00023015"/>
    </source>
</evidence>
<dbReference type="GO" id="GO:0003700">
    <property type="term" value="F:DNA-binding transcription factor activity"/>
    <property type="evidence" value="ECO:0007669"/>
    <property type="project" value="InterPro"/>
</dbReference>
<dbReference type="InterPro" id="IPR036388">
    <property type="entry name" value="WH-like_DNA-bd_sf"/>
</dbReference>
<accession>A0A084IMZ5</accession>
<evidence type="ECO:0000256" key="3">
    <source>
        <dbReference type="ARBA" id="ARBA00023125"/>
    </source>
</evidence>
<keyword evidence="4" id="KW-0804">Transcription</keyword>
<dbReference type="Proteomes" id="UP000028302">
    <property type="component" value="Unassembled WGS sequence"/>
</dbReference>
<dbReference type="InterPro" id="IPR005119">
    <property type="entry name" value="LysR_subst-bd"/>
</dbReference>
<dbReference type="AlphaFoldDB" id="A0A084IMZ5"/>
<dbReference type="GO" id="GO:0000976">
    <property type="term" value="F:transcription cis-regulatory region binding"/>
    <property type="evidence" value="ECO:0007669"/>
    <property type="project" value="TreeGrafter"/>
</dbReference>
<dbReference type="SUPFAM" id="SSF53850">
    <property type="entry name" value="Periplasmic binding protein-like II"/>
    <property type="match status" value="1"/>
</dbReference>
<dbReference type="InterPro" id="IPR000847">
    <property type="entry name" value="LysR_HTH_N"/>
</dbReference>
<dbReference type="PANTHER" id="PTHR30126:SF94">
    <property type="entry name" value="LYSR FAMILY TRANSCRIPTIONAL REGULATOR"/>
    <property type="match status" value="1"/>
</dbReference>
<protein>
    <submittedName>
        <fullName evidence="6">LysR family transcriptional regulator</fullName>
    </submittedName>
</protein>
<dbReference type="Gene3D" id="3.40.190.10">
    <property type="entry name" value="Periplasmic binding protein-like II"/>
    <property type="match status" value="2"/>
</dbReference>
<evidence type="ECO:0000259" key="5">
    <source>
        <dbReference type="PROSITE" id="PS50931"/>
    </source>
</evidence>
<keyword evidence="2" id="KW-0805">Transcription regulation</keyword>
<comment type="similarity">
    <text evidence="1">Belongs to the LysR transcriptional regulatory family.</text>
</comment>
<dbReference type="PANTHER" id="PTHR30126">
    <property type="entry name" value="HTH-TYPE TRANSCRIPTIONAL REGULATOR"/>
    <property type="match status" value="1"/>
</dbReference>